<keyword evidence="8" id="KW-1185">Reference proteome</keyword>
<dbReference type="GO" id="GO:0000329">
    <property type="term" value="C:fungal-type vacuole membrane"/>
    <property type="evidence" value="ECO:0007669"/>
    <property type="project" value="TreeGrafter"/>
</dbReference>
<feature type="domain" description="DUF202" evidence="6">
    <location>
        <begin position="83"/>
        <end position="145"/>
    </location>
</feature>
<keyword evidence="2 5" id="KW-0812">Transmembrane</keyword>
<feature type="transmembrane region" description="Helical" evidence="5">
    <location>
        <begin position="158"/>
        <end position="178"/>
    </location>
</feature>
<dbReference type="GO" id="GO:0033254">
    <property type="term" value="C:vacuolar transporter chaperone complex"/>
    <property type="evidence" value="ECO:0007669"/>
    <property type="project" value="TreeGrafter"/>
</dbReference>
<evidence type="ECO:0000256" key="4">
    <source>
        <dbReference type="ARBA" id="ARBA00023136"/>
    </source>
</evidence>
<dbReference type="PANTHER" id="PTHR46140:SF2">
    <property type="entry name" value="VACUOLAR TRANSPORTER CHAPERONE 3 COMPLEX SUBUNIT 3-RELATED"/>
    <property type="match status" value="1"/>
</dbReference>
<name>A0AAD4GHC3_BOLED</name>
<dbReference type="PANTHER" id="PTHR46140">
    <property type="entry name" value="VACUOLAR TRANSPORTER CHAPERONE 1-RELATED"/>
    <property type="match status" value="1"/>
</dbReference>
<organism evidence="7 8">
    <name type="scientific">Boletus edulis BED1</name>
    <dbReference type="NCBI Taxonomy" id="1328754"/>
    <lineage>
        <taxon>Eukaryota</taxon>
        <taxon>Fungi</taxon>
        <taxon>Dikarya</taxon>
        <taxon>Basidiomycota</taxon>
        <taxon>Agaricomycotina</taxon>
        <taxon>Agaricomycetes</taxon>
        <taxon>Agaricomycetidae</taxon>
        <taxon>Boletales</taxon>
        <taxon>Boletineae</taxon>
        <taxon>Boletaceae</taxon>
        <taxon>Boletoideae</taxon>
        <taxon>Boletus</taxon>
    </lineage>
</organism>
<accession>A0AAD4GHC3</accession>
<protein>
    <recommendedName>
        <fullName evidence="6">DUF202 domain-containing protein</fullName>
    </recommendedName>
</protein>
<dbReference type="InterPro" id="IPR051572">
    <property type="entry name" value="VTC_Complex_Subunit"/>
</dbReference>
<proteinExistence type="predicted"/>
<gene>
    <name evidence="7" type="ORF">L210DRAFT_3536592</name>
</gene>
<feature type="transmembrane region" description="Helical" evidence="5">
    <location>
        <begin position="92"/>
        <end position="113"/>
    </location>
</feature>
<reference evidence="7" key="2">
    <citation type="journal article" date="2020" name="Nat. Commun.">
        <title>Large-scale genome sequencing of mycorrhizal fungi provides insights into the early evolution of symbiotic traits.</title>
        <authorList>
            <person name="Miyauchi S."/>
            <person name="Kiss E."/>
            <person name="Kuo A."/>
            <person name="Drula E."/>
            <person name="Kohler A."/>
            <person name="Sanchez-Garcia M."/>
            <person name="Morin E."/>
            <person name="Andreopoulos B."/>
            <person name="Barry K.W."/>
            <person name="Bonito G."/>
            <person name="Buee M."/>
            <person name="Carver A."/>
            <person name="Chen C."/>
            <person name="Cichocki N."/>
            <person name="Clum A."/>
            <person name="Culley D."/>
            <person name="Crous P.W."/>
            <person name="Fauchery L."/>
            <person name="Girlanda M."/>
            <person name="Hayes R.D."/>
            <person name="Keri Z."/>
            <person name="LaButti K."/>
            <person name="Lipzen A."/>
            <person name="Lombard V."/>
            <person name="Magnuson J."/>
            <person name="Maillard F."/>
            <person name="Murat C."/>
            <person name="Nolan M."/>
            <person name="Ohm R.A."/>
            <person name="Pangilinan J."/>
            <person name="Pereira M.F."/>
            <person name="Perotto S."/>
            <person name="Peter M."/>
            <person name="Pfister S."/>
            <person name="Riley R."/>
            <person name="Sitrit Y."/>
            <person name="Stielow J.B."/>
            <person name="Szollosi G."/>
            <person name="Zifcakova L."/>
            <person name="Stursova M."/>
            <person name="Spatafora J.W."/>
            <person name="Tedersoo L."/>
            <person name="Vaario L.M."/>
            <person name="Yamada A."/>
            <person name="Yan M."/>
            <person name="Wang P."/>
            <person name="Xu J."/>
            <person name="Bruns T."/>
            <person name="Baldrian P."/>
            <person name="Vilgalys R."/>
            <person name="Dunand C."/>
            <person name="Henrissat B."/>
            <person name="Grigoriev I.V."/>
            <person name="Hibbett D."/>
            <person name="Nagy L.G."/>
            <person name="Martin F.M."/>
        </authorList>
    </citation>
    <scope>NUCLEOTIDE SEQUENCE</scope>
    <source>
        <strain evidence="7">BED1</strain>
    </source>
</reference>
<evidence type="ECO:0000313" key="8">
    <source>
        <dbReference type="Proteomes" id="UP001194468"/>
    </source>
</evidence>
<evidence type="ECO:0000259" key="6">
    <source>
        <dbReference type="Pfam" id="PF02656"/>
    </source>
</evidence>
<dbReference type="Pfam" id="PF02656">
    <property type="entry name" value="DUF202"/>
    <property type="match status" value="1"/>
</dbReference>
<dbReference type="InterPro" id="IPR003807">
    <property type="entry name" value="DUF202"/>
</dbReference>
<dbReference type="GO" id="GO:0012505">
    <property type="term" value="C:endomembrane system"/>
    <property type="evidence" value="ECO:0007669"/>
    <property type="project" value="UniProtKB-SubCell"/>
</dbReference>
<evidence type="ECO:0000256" key="1">
    <source>
        <dbReference type="ARBA" id="ARBA00004127"/>
    </source>
</evidence>
<keyword evidence="4 5" id="KW-0472">Membrane</keyword>
<feature type="transmembrane region" description="Helical" evidence="5">
    <location>
        <begin position="120"/>
        <end position="138"/>
    </location>
</feature>
<evidence type="ECO:0000256" key="3">
    <source>
        <dbReference type="ARBA" id="ARBA00022989"/>
    </source>
</evidence>
<dbReference type="EMBL" id="WHUW01000009">
    <property type="protein sequence ID" value="KAF8442435.1"/>
    <property type="molecule type" value="Genomic_DNA"/>
</dbReference>
<evidence type="ECO:0000313" key="7">
    <source>
        <dbReference type="EMBL" id="KAF8442435.1"/>
    </source>
</evidence>
<comment type="subcellular location">
    <subcellularLocation>
        <location evidence="1">Endomembrane system</location>
        <topology evidence="1">Multi-pass membrane protein</topology>
    </subcellularLocation>
</comment>
<reference evidence="7" key="1">
    <citation type="submission" date="2019-10" db="EMBL/GenBank/DDBJ databases">
        <authorList>
            <consortium name="DOE Joint Genome Institute"/>
            <person name="Kuo A."/>
            <person name="Miyauchi S."/>
            <person name="Kiss E."/>
            <person name="Drula E."/>
            <person name="Kohler A."/>
            <person name="Sanchez-Garcia M."/>
            <person name="Andreopoulos B."/>
            <person name="Barry K.W."/>
            <person name="Bonito G."/>
            <person name="Buee M."/>
            <person name="Carver A."/>
            <person name="Chen C."/>
            <person name="Cichocki N."/>
            <person name="Clum A."/>
            <person name="Culley D."/>
            <person name="Crous P.W."/>
            <person name="Fauchery L."/>
            <person name="Girlanda M."/>
            <person name="Hayes R."/>
            <person name="Keri Z."/>
            <person name="LaButti K."/>
            <person name="Lipzen A."/>
            <person name="Lombard V."/>
            <person name="Magnuson J."/>
            <person name="Maillard F."/>
            <person name="Morin E."/>
            <person name="Murat C."/>
            <person name="Nolan M."/>
            <person name="Ohm R."/>
            <person name="Pangilinan J."/>
            <person name="Pereira M."/>
            <person name="Perotto S."/>
            <person name="Peter M."/>
            <person name="Riley R."/>
            <person name="Sitrit Y."/>
            <person name="Stielow B."/>
            <person name="Szollosi G."/>
            <person name="Zifcakova L."/>
            <person name="Stursova M."/>
            <person name="Spatafora J.W."/>
            <person name="Tedersoo L."/>
            <person name="Vaario L.-M."/>
            <person name="Yamada A."/>
            <person name="Yan M."/>
            <person name="Wang P."/>
            <person name="Xu J."/>
            <person name="Bruns T."/>
            <person name="Baldrian P."/>
            <person name="Vilgalys R."/>
            <person name="Henrissat B."/>
            <person name="Grigoriev I.V."/>
            <person name="Hibbett D."/>
            <person name="Nagy L.G."/>
            <person name="Martin F.M."/>
        </authorList>
    </citation>
    <scope>NUCLEOTIDE SEQUENCE</scope>
    <source>
        <strain evidence="7">BED1</strain>
    </source>
</reference>
<sequence length="207" mass="23143">MTHSRESTSDSQLGPFGISWSNFFPFSSSALASLPENAPRPARYTRQDDIPEQAIRNYDSIQSLPPNVRVPRKVPTAIKVEAKVWFANERTWLSWLNAAILIGTFAVALFNASRDPIARAFAYVYAALSVGVLIYGYFLYQSRITMIRKRDPGHYDAIAGPVIVSTILFVAVLANFVIRVHELRQHKIPIPGLALLQQIMPNFIPSA</sequence>
<comment type="caution">
    <text evidence="7">The sequence shown here is derived from an EMBL/GenBank/DDBJ whole genome shotgun (WGS) entry which is preliminary data.</text>
</comment>
<dbReference type="AlphaFoldDB" id="A0AAD4GHC3"/>
<dbReference type="Proteomes" id="UP001194468">
    <property type="component" value="Unassembled WGS sequence"/>
</dbReference>
<evidence type="ECO:0000256" key="2">
    <source>
        <dbReference type="ARBA" id="ARBA00022692"/>
    </source>
</evidence>
<evidence type="ECO:0000256" key="5">
    <source>
        <dbReference type="SAM" id="Phobius"/>
    </source>
</evidence>
<keyword evidence="3 5" id="KW-1133">Transmembrane helix</keyword>